<proteinExistence type="inferred from homology"/>
<comment type="similarity">
    <text evidence="1">Belongs to the Gfo/Idh/MocA family.</text>
</comment>
<dbReference type="Pfam" id="PF01408">
    <property type="entry name" value="GFO_IDH_MocA"/>
    <property type="match status" value="1"/>
</dbReference>
<feature type="domain" description="Gfo/Idh/MocA-like oxidoreductase N-terminal" evidence="3">
    <location>
        <begin position="5"/>
        <end position="121"/>
    </location>
</feature>
<dbReference type="SUPFAM" id="SSF51735">
    <property type="entry name" value="NAD(P)-binding Rossmann-fold domains"/>
    <property type="match status" value="1"/>
</dbReference>
<gene>
    <name evidence="5" type="ORF">SAMN05192584_12939</name>
</gene>
<dbReference type="InterPro" id="IPR055170">
    <property type="entry name" value="GFO_IDH_MocA-like_dom"/>
</dbReference>
<dbReference type="PANTHER" id="PTHR22604:SF105">
    <property type="entry name" value="TRANS-1,2-DIHYDROBENZENE-1,2-DIOL DEHYDROGENASE"/>
    <property type="match status" value="1"/>
</dbReference>
<protein>
    <submittedName>
        <fullName evidence="5">Predicted dehydrogenase</fullName>
    </submittedName>
</protein>
<dbReference type="OrthoDB" id="179913at2"/>
<dbReference type="Gene3D" id="3.40.50.720">
    <property type="entry name" value="NAD(P)-binding Rossmann-like Domain"/>
    <property type="match status" value="1"/>
</dbReference>
<keyword evidence="2" id="KW-0560">Oxidoreductase</keyword>
<evidence type="ECO:0000256" key="2">
    <source>
        <dbReference type="ARBA" id="ARBA00023002"/>
    </source>
</evidence>
<feature type="domain" description="GFO/IDH/MocA-like oxidoreductase" evidence="4">
    <location>
        <begin position="131"/>
        <end position="248"/>
    </location>
</feature>
<dbReference type="InterPro" id="IPR036291">
    <property type="entry name" value="NAD(P)-bd_dom_sf"/>
</dbReference>
<accession>A0A1I4L2X2</accession>
<evidence type="ECO:0000313" key="5">
    <source>
        <dbReference type="EMBL" id="SFL85271.1"/>
    </source>
</evidence>
<dbReference type="GO" id="GO:0000166">
    <property type="term" value="F:nucleotide binding"/>
    <property type="evidence" value="ECO:0007669"/>
    <property type="project" value="InterPro"/>
</dbReference>
<evidence type="ECO:0000313" key="6">
    <source>
        <dbReference type="Proteomes" id="UP000198928"/>
    </source>
</evidence>
<dbReference type="RefSeq" id="WP_093852314.1">
    <property type="nucleotide sequence ID" value="NZ_FOSG01000029.1"/>
</dbReference>
<dbReference type="Proteomes" id="UP000198928">
    <property type="component" value="Unassembled WGS sequence"/>
</dbReference>
<dbReference type="SUPFAM" id="SSF55347">
    <property type="entry name" value="Glyceraldehyde-3-phosphate dehydrogenase-like, C-terminal domain"/>
    <property type="match status" value="1"/>
</dbReference>
<dbReference type="GO" id="GO:0016491">
    <property type="term" value="F:oxidoreductase activity"/>
    <property type="evidence" value="ECO:0007669"/>
    <property type="project" value="UniProtKB-KW"/>
</dbReference>
<dbReference type="Pfam" id="PF22725">
    <property type="entry name" value="GFO_IDH_MocA_C3"/>
    <property type="match status" value="1"/>
</dbReference>
<dbReference type="InterPro" id="IPR050984">
    <property type="entry name" value="Gfo/Idh/MocA_domain"/>
</dbReference>
<reference evidence="6" key="1">
    <citation type="submission" date="2016-10" db="EMBL/GenBank/DDBJ databases">
        <authorList>
            <person name="Varghese N."/>
            <person name="Submissions S."/>
        </authorList>
    </citation>
    <scope>NUCLEOTIDE SEQUENCE [LARGE SCALE GENOMIC DNA]</scope>
    <source>
        <strain evidence="6">PL19</strain>
    </source>
</reference>
<organism evidence="5 6">
    <name type="scientific">Streptomyces pini</name>
    <dbReference type="NCBI Taxonomy" id="1520580"/>
    <lineage>
        <taxon>Bacteria</taxon>
        <taxon>Bacillati</taxon>
        <taxon>Actinomycetota</taxon>
        <taxon>Actinomycetes</taxon>
        <taxon>Kitasatosporales</taxon>
        <taxon>Streptomycetaceae</taxon>
        <taxon>Streptomyces</taxon>
    </lineage>
</organism>
<evidence type="ECO:0000256" key="1">
    <source>
        <dbReference type="ARBA" id="ARBA00010928"/>
    </source>
</evidence>
<sequence>MTEPVRIGVLGCADIARRRMLPAMAASPHVRPAAVAARDPRRAEETARPYGCRATGYPELLADPEIDAVYVPLPAALHARWVEAALRAGKHVLAEKPLTTGRDRTAALLSLARARGLALMENVMFVHHGQHRAVGELVRGGAIGELRSFRAEFTVPARPEGDIRHSPELGGGALWDTAVYPVRAALHFLGHELSVLGAHLETHPRHGVDVSGAALLRTPGGVTAQLLFGLDHGYRSCYELVGSRGRIRVDRAFTPGPDQAPAVLVERGTEREEPRLPPEDQVARTLDAFAAAVRAGEVVAGPECLREAELLEAVRAAGSGVNQPVVSAPLKMMAANREVDR</sequence>
<evidence type="ECO:0000259" key="4">
    <source>
        <dbReference type="Pfam" id="PF22725"/>
    </source>
</evidence>
<dbReference type="EMBL" id="FOSG01000029">
    <property type="protein sequence ID" value="SFL85271.1"/>
    <property type="molecule type" value="Genomic_DNA"/>
</dbReference>
<dbReference type="PANTHER" id="PTHR22604">
    <property type="entry name" value="OXIDOREDUCTASES"/>
    <property type="match status" value="1"/>
</dbReference>
<keyword evidence="6" id="KW-1185">Reference proteome</keyword>
<dbReference type="AlphaFoldDB" id="A0A1I4L2X2"/>
<evidence type="ECO:0000259" key="3">
    <source>
        <dbReference type="Pfam" id="PF01408"/>
    </source>
</evidence>
<dbReference type="InterPro" id="IPR000683">
    <property type="entry name" value="Gfo/Idh/MocA-like_OxRdtase_N"/>
</dbReference>
<dbReference type="Gene3D" id="3.30.360.10">
    <property type="entry name" value="Dihydrodipicolinate Reductase, domain 2"/>
    <property type="match status" value="1"/>
</dbReference>
<name>A0A1I4L2X2_9ACTN</name>